<dbReference type="Pfam" id="PF13424">
    <property type="entry name" value="TPR_12"/>
    <property type="match status" value="2"/>
</dbReference>
<dbReference type="Proteomes" id="UP000562395">
    <property type="component" value="Unassembled WGS sequence"/>
</dbReference>
<feature type="chain" id="PRO_5031322204" evidence="4">
    <location>
        <begin position="21"/>
        <end position="975"/>
    </location>
</feature>
<dbReference type="RefSeq" id="WP_183613850.1">
    <property type="nucleotide sequence ID" value="NZ_JACICY010000006.1"/>
</dbReference>
<evidence type="ECO:0000259" key="5">
    <source>
        <dbReference type="Pfam" id="PF12770"/>
    </source>
</evidence>
<protein>
    <submittedName>
        <fullName evidence="6">CHAT domain-containing protein</fullName>
    </submittedName>
</protein>
<comment type="caution">
    <text evidence="6">The sequence shown here is derived from an EMBL/GenBank/DDBJ whole genome shotgun (WGS) entry which is preliminary data.</text>
</comment>
<reference evidence="6 7" key="1">
    <citation type="submission" date="2020-08" db="EMBL/GenBank/DDBJ databases">
        <title>Genomic Encyclopedia of Type Strains, Phase IV (KMG-IV): sequencing the most valuable type-strain genomes for metagenomic binning, comparative biology and taxonomic classification.</title>
        <authorList>
            <person name="Goeker M."/>
        </authorList>
    </citation>
    <scope>NUCLEOTIDE SEQUENCE [LARGE SCALE GENOMIC DNA]</scope>
    <source>
        <strain evidence="6 7">DSM 14552</strain>
    </source>
</reference>
<dbReference type="InterPro" id="IPR019734">
    <property type="entry name" value="TPR_rpt"/>
</dbReference>
<dbReference type="EMBL" id="JACICY010000006">
    <property type="protein sequence ID" value="MBB3861337.1"/>
    <property type="molecule type" value="Genomic_DNA"/>
</dbReference>
<dbReference type="AlphaFoldDB" id="A0A7W5ZZU3"/>
<accession>A0A7W5ZZU3</accession>
<evidence type="ECO:0000313" key="7">
    <source>
        <dbReference type="Proteomes" id="UP000562395"/>
    </source>
</evidence>
<proteinExistence type="predicted"/>
<evidence type="ECO:0000256" key="2">
    <source>
        <dbReference type="ARBA" id="ARBA00022803"/>
    </source>
</evidence>
<feature type="domain" description="CHAT" evidence="5">
    <location>
        <begin position="661"/>
        <end position="975"/>
    </location>
</feature>
<feature type="signal peptide" evidence="4">
    <location>
        <begin position="1"/>
        <end position="20"/>
    </location>
</feature>
<feature type="repeat" description="TPR" evidence="3">
    <location>
        <begin position="116"/>
        <end position="149"/>
    </location>
</feature>
<dbReference type="Gene3D" id="1.25.40.10">
    <property type="entry name" value="Tetratricopeptide repeat domain"/>
    <property type="match status" value="2"/>
</dbReference>
<evidence type="ECO:0000256" key="3">
    <source>
        <dbReference type="PROSITE-ProRule" id="PRU00339"/>
    </source>
</evidence>
<keyword evidence="1" id="KW-0677">Repeat</keyword>
<dbReference type="Pfam" id="PF12770">
    <property type="entry name" value="CHAT"/>
    <property type="match status" value="1"/>
</dbReference>
<keyword evidence="7" id="KW-1185">Reference proteome</keyword>
<evidence type="ECO:0000313" key="6">
    <source>
        <dbReference type="EMBL" id="MBB3861337.1"/>
    </source>
</evidence>
<dbReference type="SMART" id="SM00028">
    <property type="entry name" value="TPR"/>
    <property type="match status" value="5"/>
</dbReference>
<dbReference type="PROSITE" id="PS50005">
    <property type="entry name" value="TPR"/>
    <property type="match status" value="1"/>
</dbReference>
<name>A0A7W5ZZU3_9SPHN</name>
<evidence type="ECO:0000256" key="4">
    <source>
        <dbReference type="SAM" id="SignalP"/>
    </source>
</evidence>
<evidence type="ECO:0000256" key="1">
    <source>
        <dbReference type="ARBA" id="ARBA00022737"/>
    </source>
</evidence>
<dbReference type="InterPro" id="IPR024983">
    <property type="entry name" value="CHAT_dom"/>
</dbReference>
<gene>
    <name evidence="6" type="ORF">GGQ88_002621</name>
</gene>
<dbReference type="PANTHER" id="PTHR45641:SF19">
    <property type="entry name" value="NEPHROCYSTIN-3"/>
    <property type="match status" value="1"/>
</dbReference>
<sequence>MSRLIWAAALAAAVPSGAIAAEPVKSAPVQSLTDQVKALKTMDTAGKPAEALAKIDAILARARKAKGIDRLDMIYAEASRANALFWLDRYDEALSIYHKLEAELDSGRYAMTPDRAELVNNIGSLYSSLGKLEEATRYKLRALDLTAQTAGTESIEYASALYGMALVEFRQGEPLKAMPRVREALRIARSHADLTGDDLEQPAIFGLSLAALLSQSGDTASSIEPAREAAVWAETHLGEDHRVTMATLNQLGTSLNDSGLYAQAIPVVRRTLELRMKAYAPDHTDVAFSFSALGFALDNSGHKEEALPFYERAAEIFEKSDNKNNPTIAAIAIGQVARLAAWRGDKVLSLALREKAVRIGRERSVSPEHPDILFAEVNLAREYIENGKLDEASALLVHANDAFTKRALSSNARRLAGQVFAQDIVARKGDPANALLRSREILAPARERLLDRATPRAEVSRLAEQYHVLFVEHARLALQANDSAQAFEALQLANLGDLQSAMSSLALLRAADGGEATEVIRRYQSLAAEGARLRRTLNAQVAAGKADATDAINRQLADVDAKLREEDKRLGMLIPGYAMQTAVEPASLTATQKALAKGQAMVLFGQDEAGLVVLAVTRDAAVVAQSPIAPRTLLDLEKRLRGSIDLGLANSGQGAFDRTAAWELYQVLFPEPIRNAIRRTPDLRILAPGSLAALPFPALVSEAPKGADSDTGALRQTRWLALDHAVSVPLGAVPLAERPMKSGRPATFAGIGAPTLGAPVRLATRAAPLLRSGDTSVRALRELASLPGAADELRRMATAFSGTPALLIGADATETAVKAAPLEQASVIAFATHGLVGGSFRDLVEPALVMTPPETPSDLDDGLLTASEIAKLRLDADWVILSACDTSAGDGESAPTFSGLARSFVAAGARSLLLSHWPVRDDVASRLTLDTLQGAQSGLTRAEALRRAQLAILRDKTVSGGAHPATWAPFVLVGN</sequence>
<keyword evidence="4" id="KW-0732">Signal</keyword>
<organism evidence="6 7">
    <name type="scientific">Novosphingobium hassiacum</name>
    <dbReference type="NCBI Taxonomy" id="173676"/>
    <lineage>
        <taxon>Bacteria</taxon>
        <taxon>Pseudomonadati</taxon>
        <taxon>Pseudomonadota</taxon>
        <taxon>Alphaproteobacteria</taxon>
        <taxon>Sphingomonadales</taxon>
        <taxon>Sphingomonadaceae</taxon>
        <taxon>Novosphingobium</taxon>
    </lineage>
</organism>
<dbReference type="PANTHER" id="PTHR45641">
    <property type="entry name" value="TETRATRICOPEPTIDE REPEAT PROTEIN (AFU_ORTHOLOGUE AFUA_6G03870)"/>
    <property type="match status" value="1"/>
</dbReference>
<dbReference type="SUPFAM" id="SSF48452">
    <property type="entry name" value="TPR-like"/>
    <property type="match status" value="2"/>
</dbReference>
<dbReference type="InterPro" id="IPR011990">
    <property type="entry name" value="TPR-like_helical_dom_sf"/>
</dbReference>
<keyword evidence="2 3" id="KW-0802">TPR repeat</keyword>